<evidence type="ECO:0000256" key="2">
    <source>
        <dbReference type="ARBA" id="ARBA00009677"/>
    </source>
</evidence>
<accession>A0A1M7PLK0</accession>
<evidence type="ECO:0000313" key="7">
    <source>
        <dbReference type="EMBL" id="SHN18084.1"/>
    </source>
</evidence>
<evidence type="ECO:0000256" key="3">
    <source>
        <dbReference type="ARBA" id="ARBA00014376"/>
    </source>
</evidence>
<reference evidence="8" key="1">
    <citation type="submission" date="2016-11" db="EMBL/GenBank/DDBJ databases">
        <authorList>
            <person name="Varghese N."/>
            <person name="Submissions S."/>
        </authorList>
    </citation>
    <scope>NUCLEOTIDE SEQUENCE [LARGE SCALE GENOMIC DNA]</scope>
    <source>
        <strain evidence="8">Sac-22</strain>
    </source>
</reference>
<protein>
    <recommendedName>
        <fullName evidence="3 6">Flagellar basal body rod protein FlgB</fullName>
    </recommendedName>
</protein>
<dbReference type="GO" id="GO:0030694">
    <property type="term" value="C:bacterial-type flagellum basal body, rod"/>
    <property type="evidence" value="ECO:0007669"/>
    <property type="project" value="InterPro"/>
</dbReference>
<evidence type="ECO:0000256" key="4">
    <source>
        <dbReference type="ARBA" id="ARBA00023143"/>
    </source>
</evidence>
<keyword evidence="7" id="KW-0282">Flagellum</keyword>
<evidence type="ECO:0000313" key="8">
    <source>
        <dbReference type="Proteomes" id="UP000184339"/>
    </source>
</evidence>
<comment type="function">
    <text evidence="5 6">Structural component of flagellum, the bacterial motility apparatus. Part of the rod structure of flagellar basal body.</text>
</comment>
<keyword evidence="8" id="KW-1185">Reference proteome</keyword>
<dbReference type="OrthoDB" id="9133466at2"/>
<organism evidence="7 8">
    <name type="scientific">Duganella sacchari</name>
    <dbReference type="NCBI Taxonomy" id="551987"/>
    <lineage>
        <taxon>Bacteria</taxon>
        <taxon>Pseudomonadati</taxon>
        <taxon>Pseudomonadota</taxon>
        <taxon>Betaproteobacteria</taxon>
        <taxon>Burkholderiales</taxon>
        <taxon>Oxalobacteraceae</taxon>
        <taxon>Telluria group</taxon>
        <taxon>Duganella</taxon>
    </lineage>
</organism>
<dbReference type="AlphaFoldDB" id="A0A1M7PLK0"/>
<dbReference type="GO" id="GO:0071973">
    <property type="term" value="P:bacterial-type flagellum-dependent cell motility"/>
    <property type="evidence" value="ECO:0007669"/>
    <property type="project" value="InterPro"/>
</dbReference>
<dbReference type="RefSeq" id="WP_072784965.1">
    <property type="nucleotide sequence ID" value="NZ_FRCX01000005.1"/>
</dbReference>
<dbReference type="STRING" id="551987.SAMN05192549_105195"/>
<keyword evidence="7" id="KW-0966">Cell projection</keyword>
<sequence length="127" mass="13439">MIDAIDHATRASLLLALDAASLRQQAIAANIANAGSVGYVRQRVSFEDQLQQAQRSLADDGSVALSSLSGLAPRMVSVTHAGGMPEPVQLDAEMADLARNTVHYQALLKALSRHYAILSTAVSDGKR</sequence>
<evidence type="ECO:0000256" key="6">
    <source>
        <dbReference type="PIRNR" id="PIRNR002889"/>
    </source>
</evidence>
<dbReference type="InterPro" id="IPR006300">
    <property type="entry name" value="FlgB"/>
</dbReference>
<keyword evidence="4 6" id="KW-0975">Bacterial flagellum</keyword>
<proteinExistence type="inferred from homology"/>
<dbReference type="EMBL" id="FRCX01000005">
    <property type="protein sequence ID" value="SHN18084.1"/>
    <property type="molecule type" value="Genomic_DNA"/>
</dbReference>
<comment type="subcellular location">
    <subcellularLocation>
        <location evidence="1 6">Bacterial flagellum basal body</location>
    </subcellularLocation>
</comment>
<comment type="subunit">
    <text evidence="6">The basal body constitutes a major portion of the flagellar organelle and consists of a number of rings mounted on a central rod.</text>
</comment>
<evidence type="ECO:0000256" key="5">
    <source>
        <dbReference type="ARBA" id="ARBA00024934"/>
    </source>
</evidence>
<dbReference type="PIRSF" id="PIRSF002889">
    <property type="entry name" value="Rod_FlgB"/>
    <property type="match status" value="1"/>
</dbReference>
<comment type="similarity">
    <text evidence="2 6">Belongs to the flagella basal body rod proteins family.</text>
</comment>
<dbReference type="Proteomes" id="UP000184339">
    <property type="component" value="Unassembled WGS sequence"/>
</dbReference>
<evidence type="ECO:0000256" key="1">
    <source>
        <dbReference type="ARBA" id="ARBA00004117"/>
    </source>
</evidence>
<gene>
    <name evidence="7" type="ORF">SAMN05192549_105195</name>
</gene>
<keyword evidence="7" id="KW-0969">Cilium</keyword>
<name>A0A1M7PLK0_9BURK</name>